<dbReference type="InterPro" id="IPR036427">
    <property type="entry name" value="Bromodomain-like_sf"/>
</dbReference>
<evidence type="ECO:0000259" key="18">
    <source>
        <dbReference type="PROSITE" id="PS50016"/>
    </source>
</evidence>
<dbReference type="SUPFAM" id="SSF47370">
    <property type="entry name" value="Bromodomain"/>
    <property type="match status" value="1"/>
</dbReference>
<feature type="region of interest" description="Disordered" evidence="16">
    <location>
        <begin position="1281"/>
        <end position="1311"/>
    </location>
</feature>
<dbReference type="SMART" id="SM00249">
    <property type="entry name" value="PHD"/>
    <property type="match status" value="2"/>
</dbReference>
<name>A0A8K0GCX3_IGNLU</name>
<dbReference type="GO" id="GO:0006338">
    <property type="term" value="P:chromatin remodeling"/>
    <property type="evidence" value="ECO:0007669"/>
    <property type="project" value="InterPro"/>
</dbReference>
<dbReference type="Gene3D" id="1.20.920.10">
    <property type="entry name" value="Bromodomain-like"/>
    <property type="match status" value="1"/>
</dbReference>
<evidence type="ECO:0000256" key="10">
    <source>
        <dbReference type="ARBA" id="ARBA00023242"/>
    </source>
</evidence>
<dbReference type="GO" id="GO:0031445">
    <property type="term" value="P:regulation of heterochromatin formation"/>
    <property type="evidence" value="ECO:0007669"/>
    <property type="project" value="TreeGrafter"/>
</dbReference>
<keyword evidence="4 13" id="KW-0863">Zinc-finger</keyword>
<comment type="caution">
    <text evidence="21">The sequence shown here is derived from an EMBL/GenBank/DDBJ whole genome shotgun (WGS) entry which is preliminary data.</text>
</comment>
<feature type="domain" description="WAC" evidence="20">
    <location>
        <begin position="22"/>
        <end position="130"/>
    </location>
</feature>
<feature type="compositionally biased region" description="Basic and acidic residues" evidence="16">
    <location>
        <begin position="1092"/>
        <end position="1106"/>
    </location>
</feature>
<dbReference type="GO" id="GO:0008270">
    <property type="term" value="F:zinc ion binding"/>
    <property type="evidence" value="ECO:0007669"/>
    <property type="project" value="UniProtKB-KW"/>
</dbReference>
<dbReference type="GO" id="GO:0006355">
    <property type="term" value="P:regulation of DNA-templated transcription"/>
    <property type="evidence" value="ECO:0007669"/>
    <property type="project" value="TreeGrafter"/>
</dbReference>
<dbReference type="InterPro" id="IPR019786">
    <property type="entry name" value="Zinc_finger_PHD-type_CS"/>
</dbReference>
<keyword evidence="7 15" id="KW-0175">Coiled coil</keyword>
<dbReference type="SMART" id="SM00297">
    <property type="entry name" value="BROMO"/>
    <property type="match status" value="1"/>
</dbReference>
<dbReference type="PROSITE" id="PS50827">
    <property type="entry name" value="DDT"/>
    <property type="match status" value="1"/>
</dbReference>
<feature type="coiled-coil region" evidence="15">
    <location>
        <begin position="1408"/>
        <end position="1435"/>
    </location>
</feature>
<dbReference type="InterPro" id="IPR001487">
    <property type="entry name" value="Bromodomain"/>
</dbReference>
<evidence type="ECO:0000256" key="4">
    <source>
        <dbReference type="ARBA" id="ARBA00022771"/>
    </source>
</evidence>
<dbReference type="EMBL" id="VTPC01007054">
    <property type="protein sequence ID" value="KAF2894376.1"/>
    <property type="molecule type" value="Genomic_DNA"/>
</dbReference>
<evidence type="ECO:0000256" key="7">
    <source>
        <dbReference type="ARBA" id="ARBA00023054"/>
    </source>
</evidence>
<dbReference type="GO" id="GO:0003677">
    <property type="term" value="F:DNA binding"/>
    <property type="evidence" value="ECO:0007669"/>
    <property type="project" value="TreeGrafter"/>
</dbReference>
<dbReference type="InterPro" id="IPR019787">
    <property type="entry name" value="Znf_PHD-finger"/>
</dbReference>
<feature type="region of interest" description="Disordered" evidence="16">
    <location>
        <begin position="610"/>
        <end position="632"/>
    </location>
</feature>
<evidence type="ECO:0000256" key="12">
    <source>
        <dbReference type="PROSITE-ProRule" id="PRU00035"/>
    </source>
</evidence>
<evidence type="ECO:0000259" key="19">
    <source>
        <dbReference type="PROSITE" id="PS50827"/>
    </source>
</evidence>
<keyword evidence="10 14" id="KW-0539">Nucleus</keyword>
<feature type="compositionally biased region" description="Basic and acidic residues" evidence="16">
    <location>
        <begin position="895"/>
        <end position="917"/>
    </location>
</feature>
<evidence type="ECO:0000259" key="17">
    <source>
        <dbReference type="PROSITE" id="PS50014"/>
    </source>
</evidence>
<protein>
    <recommendedName>
        <fullName evidence="11">Bromodomain adjacent to zinc finger domain protein 1A</fullName>
    </recommendedName>
</protein>
<dbReference type="PROSITE" id="PS51136">
    <property type="entry name" value="WAC"/>
    <property type="match status" value="1"/>
</dbReference>
<dbReference type="InterPro" id="IPR028941">
    <property type="entry name" value="WHIM2_dom"/>
</dbReference>
<dbReference type="InterPro" id="IPR011011">
    <property type="entry name" value="Znf_FYVE_PHD"/>
</dbReference>
<dbReference type="Pfam" id="PF15612">
    <property type="entry name" value="WHIM1"/>
    <property type="match status" value="1"/>
</dbReference>
<organism evidence="21 22">
    <name type="scientific">Ignelater luminosus</name>
    <name type="common">Cucubano</name>
    <name type="synonym">Pyrophorus luminosus</name>
    <dbReference type="NCBI Taxonomy" id="2038154"/>
    <lineage>
        <taxon>Eukaryota</taxon>
        <taxon>Metazoa</taxon>
        <taxon>Ecdysozoa</taxon>
        <taxon>Arthropoda</taxon>
        <taxon>Hexapoda</taxon>
        <taxon>Insecta</taxon>
        <taxon>Pterygota</taxon>
        <taxon>Neoptera</taxon>
        <taxon>Endopterygota</taxon>
        <taxon>Coleoptera</taxon>
        <taxon>Polyphaga</taxon>
        <taxon>Elateriformia</taxon>
        <taxon>Elateroidea</taxon>
        <taxon>Elateridae</taxon>
        <taxon>Agrypninae</taxon>
        <taxon>Pyrophorini</taxon>
        <taxon>Ignelater</taxon>
    </lineage>
</organism>
<evidence type="ECO:0000256" key="13">
    <source>
        <dbReference type="PROSITE-ProRule" id="PRU00146"/>
    </source>
</evidence>
<keyword evidence="2" id="KW-0597">Phosphoprotein</keyword>
<evidence type="ECO:0000256" key="14">
    <source>
        <dbReference type="PROSITE-ProRule" id="PRU00475"/>
    </source>
</evidence>
<dbReference type="Proteomes" id="UP000801492">
    <property type="component" value="Unassembled WGS sequence"/>
</dbReference>
<feature type="domain" description="Bromo" evidence="17">
    <location>
        <begin position="1327"/>
        <end position="1397"/>
    </location>
</feature>
<sequence>MPLLKKKPFKKVPLPRGLRKNEEVFHCVMTNEIFRDYEDYCQRVILCNSMIWTCSLTGKSGLTYSEAIESEQNAQQIIKDFPTELRLPVLFLASKTQRTSFMDMADDIFMYMKDRYFIGENVEASFTGNKWRESHVLQVIAPTEEQIKNAPKNGQSTDRHFFPLASLYRYEVEQLDAEEEDVSEVMIVDYDHIKRKKSSFTRDKSKLFLKQFVELSENGVITLKESVLESYGINKMKFEQIFDGPLPNFDTSKRLKNTINGKKVKQETLAQFLVKNNGILPSENAVNLLDKMKKRQEEFQQIKQKMADEKLAEKQKRKEENLKISMLLKEWYKPKEDLELEDHQTLPVPASLVSKVPEEYMGDVLAVLEFVHSFSKLLCSKDFFPDGLTLELMERALMQNEVAGPLTDIIHMFLTALFSVQNEEATQYTTEVDNNADIKGKDVNDNITLTEATHFATVASHWSISHQGLPLNKLPMYSLTITEILRLHLLSSGARINETGAKWRYQHRGGYTSEDDPGLYLRLQHPHILKALALHNITELPVEDKLIVIHCLMNQLLTYADVRDVVEDRLDKNRQAKLDLKLLQVAERRREQEVVAAKLKIKKEAKENNKDATADLDRLEREAERKKGQNEKKVEDLMKLVTEHQTYLGQDRAFRKYYKLESIPAFFVNSEEDNAGFCFEECVKQNTNLVGVDRTQTLVHIRKIYEKSNINLNEKENNQESIDLNEVIKEDLVTVNEPDKLLVCSGNPETCIVHSNTVEKQKWAFFYNREQIGSLLGSLNMRGVRESDLKQTLTNEQDNLNSLVNATPATQLNPCITETDVDQKLRPKRQTGKPKYDDTNLGYPIEMNTASVLQFALVDNILELEEKLYAGSLGTIKVKDRDAWREDLSNRRFENLDKTLAPKKENPKDKAKKDSKSSRPNTPDIHKDPGRYLGSTLDADPEDADVEPVSLPLTQTEDHKLAIESLAIALIQVGQGVENRYLKKPLGHAGMRNDAKRTEEHDVLDRWEQSLLGVTSYSQIFLHYSTLDNCIMWSRSALLARCQICRRRTDSENMLLCDNCNKGHHLYCLKPKLKSVPVGDWFCKECQKQKDKEAKLKNPEPKPEPPKKRRIFKEEVSDEEGSEQSSVKSEPHKKRRIFKLETSDDESSEQSDDTKPESVQPVQDIVVNGHDEEMTEMEDDDLNKDESQNAEVCTKCGTEGTLLCCDTCPGIYHLECADPPLRRVPRGQWLCHKCKVKKSKEILDETYVYSTVAQRSGMMHNQRRCAARARHKIHGFAKSLQRISESEDSDSNEESTSSRRSNRREVESRDDLPLHNAPLQELLADVLKQDNAWPFLRPVQKNEVPDYYDIITKPMDFGTIKYKLNMGKYTCDADLMIDAALVFQNCNTYNNSSDEVYRCGAELLKYFLNRCQELGLKLTEEFEELTREINNTDDESNPSNAKRMRTE</sequence>
<dbReference type="GO" id="GO:0008623">
    <property type="term" value="C:CHRAC"/>
    <property type="evidence" value="ECO:0007669"/>
    <property type="project" value="TreeGrafter"/>
</dbReference>
<feature type="region of interest" description="Disordered" evidence="16">
    <location>
        <begin position="1092"/>
        <end position="1164"/>
    </location>
</feature>
<evidence type="ECO:0000313" key="21">
    <source>
        <dbReference type="EMBL" id="KAF2894376.1"/>
    </source>
</evidence>
<dbReference type="PROSITE" id="PS50014">
    <property type="entry name" value="BROMODOMAIN_2"/>
    <property type="match status" value="1"/>
</dbReference>
<evidence type="ECO:0000256" key="1">
    <source>
        <dbReference type="ARBA" id="ARBA00004123"/>
    </source>
</evidence>
<dbReference type="SMART" id="SM00571">
    <property type="entry name" value="DDT"/>
    <property type="match status" value="1"/>
</dbReference>
<keyword evidence="5" id="KW-0862">Zinc</keyword>
<evidence type="ECO:0000256" key="15">
    <source>
        <dbReference type="SAM" id="Coils"/>
    </source>
</evidence>
<feature type="domain" description="PHD-type" evidence="18">
    <location>
        <begin position="1039"/>
        <end position="1089"/>
    </location>
</feature>
<dbReference type="PRINTS" id="PR00503">
    <property type="entry name" value="BROMODOMAIN"/>
</dbReference>
<evidence type="ECO:0000256" key="3">
    <source>
        <dbReference type="ARBA" id="ARBA00022723"/>
    </source>
</evidence>
<evidence type="ECO:0000256" key="5">
    <source>
        <dbReference type="ARBA" id="ARBA00022833"/>
    </source>
</evidence>
<feature type="domain" description="PHD-type" evidence="18">
    <location>
        <begin position="1190"/>
        <end position="1237"/>
    </location>
</feature>
<dbReference type="PANTHER" id="PTHR46510">
    <property type="entry name" value="BROMODOMAIN ADJACENT TO ZINC FINGER DOMAIN PROTEIN 1A"/>
    <property type="match status" value="1"/>
</dbReference>
<dbReference type="Pfam" id="PF02791">
    <property type="entry name" value="DDT"/>
    <property type="match status" value="1"/>
</dbReference>
<dbReference type="PROSITE" id="PS50016">
    <property type="entry name" value="ZF_PHD_2"/>
    <property type="match status" value="2"/>
</dbReference>
<dbReference type="InterPro" id="IPR001965">
    <property type="entry name" value="Znf_PHD"/>
</dbReference>
<evidence type="ECO:0000256" key="8">
    <source>
        <dbReference type="ARBA" id="ARBA00023117"/>
    </source>
</evidence>
<feature type="region of interest" description="Disordered" evidence="16">
    <location>
        <begin position="895"/>
        <end position="946"/>
    </location>
</feature>
<keyword evidence="22" id="KW-1185">Reference proteome</keyword>
<keyword evidence="8 12" id="KW-0103">Bromodomain</keyword>
<gene>
    <name evidence="21" type="ORF">ILUMI_11789</name>
</gene>
<evidence type="ECO:0000259" key="20">
    <source>
        <dbReference type="PROSITE" id="PS51136"/>
    </source>
</evidence>
<dbReference type="SUPFAM" id="SSF57903">
    <property type="entry name" value="FYVE/PHD zinc finger"/>
    <property type="match status" value="2"/>
</dbReference>
<dbReference type="InterPro" id="IPR018501">
    <property type="entry name" value="DDT_dom"/>
</dbReference>
<keyword evidence="6" id="KW-0805">Transcription regulation</keyword>
<accession>A0A8K0GCX3</accession>
<keyword evidence="9" id="KW-0804">Transcription</keyword>
<dbReference type="Pfam" id="PF00628">
    <property type="entry name" value="PHD"/>
    <property type="match status" value="2"/>
</dbReference>
<keyword evidence="3" id="KW-0479">Metal-binding</keyword>
<evidence type="ECO:0000256" key="9">
    <source>
        <dbReference type="ARBA" id="ARBA00023163"/>
    </source>
</evidence>
<dbReference type="InterPro" id="IPR028942">
    <property type="entry name" value="WHIM1_dom"/>
</dbReference>
<evidence type="ECO:0000313" key="22">
    <source>
        <dbReference type="Proteomes" id="UP000801492"/>
    </source>
</evidence>
<comment type="subcellular location">
    <subcellularLocation>
        <location evidence="1 14">Nucleus</location>
    </subcellularLocation>
</comment>
<dbReference type="Pfam" id="PF00439">
    <property type="entry name" value="Bromodomain"/>
    <property type="match status" value="1"/>
</dbReference>
<dbReference type="OrthoDB" id="332390at2759"/>
<dbReference type="InterPro" id="IPR013136">
    <property type="entry name" value="WSTF_Acf1_Cbp146"/>
</dbReference>
<evidence type="ECO:0000256" key="2">
    <source>
        <dbReference type="ARBA" id="ARBA00022553"/>
    </source>
</evidence>
<proteinExistence type="predicted"/>
<evidence type="ECO:0000256" key="6">
    <source>
        <dbReference type="ARBA" id="ARBA00023015"/>
    </source>
</evidence>
<evidence type="ECO:0000256" key="16">
    <source>
        <dbReference type="SAM" id="MobiDB-lite"/>
    </source>
</evidence>
<dbReference type="GO" id="GO:0045740">
    <property type="term" value="P:positive regulation of DNA replication"/>
    <property type="evidence" value="ECO:0007669"/>
    <property type="project" value="TreeGrafter"/>
</dbReference>
<feature type="domain" description="DDT" evidence="19">
    <location>
        <begin position="358"/>
        <end position="423"/>
    </location>
</feature>
<dbReference type="Pfam" id="PF15613">
    <property type="entry name" value="WSD"/>
    <property type="match status" value="1"/>
</dbReference>
<dbReference type="FunFam" id="3.30.40.10:FF:000300">
    <property type="entry name" value="Bromodomain adjacent to zinc finger domain protein 1A"/>
    <property type="match status" value="1"/>
</dbReference>
<dbReference type="InterPro" id="IPR047171">
    <property type="entry name" value="BAZ1A"/>
</dbReference>
<dbReference type="Pfam" id="PF10537">
    <property type="entry name" value="WAC_Acf1_DNA_bd"/>
    <property type="match status" value="1"/>
</dbReference>
<dbReference type="InterPro" id="IPR013083">
    <property type="entry name" value="Znf_RING/FYVE/PHD"/>
</dbReference>
<dbReference type="PROSITE" id="PS01359">
    <property type="entry name" value="ZF_PHD_1"/>
    <property type="match status" value="2"/>
</dbReference>
<dbReference type="PANTHER" id="PTHR46510:SF1">
    <property type="entry name" value="BROMODOMAIN ADJACENT TO ZINC FINGER DOMAIN PROTEIN 1A"/>
    <property type="match status" value="1"/>
</dbReference>
<reference evidence="21" key="1">
    <citation type="submission" date="2019-08" db="EMBL/GenBank/DDBJ databases">
        <title>The genome of the North American firefly Photinus pyralis.</title>
        <authorList>
            <consortium name="Photinus pyralis genome working group"/>
            <person name="Fallon T.R."/>
            <person name="Sander Lower S.E."/>
            <person name="Weng J.-K."/>
        </authorList>
    </citation>
    <scope>NUCLEOTIDE SEQUENCE</scope>
    <source>
        <strain evidence="21">TRF0915ILg1</strain>
        <tissue evidence="21">Whole body</tissue>
    </source>
</reference>
<evidence type="ECO:0000256" key="11">
    <source>
        <dbReference type="ARBA" id="ARBA00068253"/>
    </source>
</evidence>
<dbReference type="GO" id="GO:0000228">
    <property type="term" value="C:nuclear chromosome"/>
    <property type="evidence" value="ECO:0007669"/>
    <property type="project" value="TreeGrafter"/>
</dbReference>
<dbReference type="Gene3D" id="3.30.40.10">
    <property type="entry name" value="Zinc/RING finger domain, C3HC4 (zinc finger)"/>
    <property type="match status" value="2"/>
</dbReference>